<dbReference type="STRING" id="1576369.SAMN05421753_11934"/>
<name>A0A1I3QSF3_9PLAN</name>
<dbReference type="EMBL" id="FOQD01000019">
    <property type="protein sequence ID" value="SFJ37074.1"/>
    <property type="molecule type" value="Genomic_DNA"/>
</dbReference>
<organism evidence="2 3">
    <name type="scientific">Planctomicrobium piriforme</name>
    <dbReference type="NCBI Taxonomy" id="1576369"/>
    <lineage>
        <taxon>Bacteria</taxon>
        <taxon>Pseudomonadati</taxon>
        <taxon>Planctomycetota</taxon>
        <taxon>Planctomycetia</taxon>
        <taxon>Planctomycetales</taxon>
        <taxon>Planctomycetaceae</taxon>
        <taxon>Planctomicrobium</taxon>
    </lineage>
</organism>
<protein>
    <recommendedName>
        <fullName evidence="1">Cadherin domain-containing protein</fullName>
    </recommendedName>
</protein>
<dbReference type="RefSeq" id="WP_092055179.1">
    <property type="nucleotide sequence ID" value="NZ_FOQD01000019.1"/>
</dbReference>
<dbReference type="CDD" id="cd11304">
    <property type="entry name" value="Cadherin_repeat"/>
    <property type="match status" value="2"/>
</dbReference>
<evidence type="ECO:0000259" key="1">
    <source>
        <dbReference type="PROSITE" id="PS50268"/>
    </source>
</evidence>
<accession>A0A1I3QSF3</accession>
<dbReference type="SUPFAM" id="SSF49313">
    <property type="entry name" value="Cadherin-like"/>
    <property type="match status" value="1"/>
</dbReference>
<dbReference type="PROSITE" id="PS50268">
    <property type="entry name" value="CADHERIN_2"/>
    <property type="match status" value="1"/>
</dbReference>
<evidence type="ECO:0000313" key="3">
    <source>
        <dbReference type="Proteomes" id="UP000199518"/>
    </source>
</evidence>
<dbReference type="InterPro" id="IPR015919">
    <property type="entry name" value="Cadherin-like_sf"/>
</dbReference>
<dbReference type="InterPro" id="IPR002126">
    <property type="entry name" value="Cadherin-like_dom"/>
</dbReference>
<dbReference type="Proteomes" id="UP000199518">
    <property type="component" value="Unassembled WGS sequence"/>
</dbReference>
<sequence>MSHSRKALFAPAWQFIQILMQRGRCQRGGKWLQARFGRPSTMRRRLPSSTSGNLFAQSEVMELRLVLTDVSGTISSEVYWDATSTPYNLTGTVFIASGGTLHIADGVQVTGTNRTISVQPGGKLIIGEAQIDVSVFLGTNNGYQFNPLAELASDGATFSKTVTFSIQSGGSIQGGAMTGAFVMKSNVLPSASDIDFTAATAIQVAPAFVSQLSGCEFAPNTTIDIVNGKFDNLSAVTWDLANVTTYRLVQGFTIVNSDLTLAEGTSVSAESAGIGIILASGSLHADGVVFGAGLTTYAGSVVEIINSTVTSPYLDVRDQTDFTFVGNDLSAGTTLQMAPSSVPSLAGNSLNGRSLVGIGSGTISSDTTWNVPGVTEYRVALNAEVVVQSATLTLAPGVTCSGVESPSILYTSGKMTIQNEGNLVASSVAFRIGLYFLSGSSGSVVNSSFPAGLIDLAEGATPEITGTSFLLTNQVTIPVARFSDLSDNTFASNSRLNIRGSMTQDLTLRLQNVSTFYFGTSANAESATLSNATITVPSGTIVNGRLNIDAGGVLNSTGGTYNGQLYFLAGSSGMLQNGTVNGYLEVRKGTTAVIQQMSFTVKQIPVRADAEIVPILAGNVFVAGTSISVRGSIEQDTTWNLPNVVSYLGGTSDVVVISAAALTIAPNVTTTAAFTLNAGATLTASGLRLTGGNSFTLNEGATATLTGGSSDATIILNAGANPVFSGFDFSSIRSLQVDANLLPALQGNTFDSTDTIDLLGGTIETDLTLQLSGIRSFRLVGDLTVSEAQLTLPARVILSRSGAERLIIENGGTLAGTSFVVSAPVVVGQDSPGNLDVSDSYFRSSLLLGDQSQGSVSLSYFGNLLQISGSSSVQFSSNLLNLANVEMLSGLPEATFDLSNNWWGTSELGEIAARILDHTDDSLRPTAVITPVLVTPPIDSQIFEKNELETGSIGIVGAFELSGAASRTYSIVTGNLPSQISLNSSTGALTSTSSTAIIYLNQPQYFAIIRVSDASNSATFVDVAVTVNILNKVVNPIVTTTSSTTVYTENQASIIVDSGITLKDSDGPNFNGGVLTIQLTAPANAADQLLVRSSGNLQVSGNEVRYGGQLFATYSGPTIGSDMMTFQLNQFATPSIVQNLLRAISYANTSDNPVPGNRSVQFRLLDGDGGDSGTVTKTISVTAVNDAPTDLLLTSSSIAENLASGVSVGNLAGVDPDNATNFSFSLVEGSGSDDNASFAIDGSTLKTNGVFNYEGKNSYSIRVRVTDSDGLSFDKVFTISVLNVLDPPVINNFGPTVSYTENSAPVAINVGGTVVDDDSPDFAGGRMVVSLTANAQGTDVLAIRNDGVGPEQIGVSGSSVTYGGLVIGSFTGGKNKVGLTINFNANAVPAMMSNLLRAITFSSTSDNPGNLPRTVRVIINDGDGGQSEPVTKTINVIPLNDAPAVSGFDGSVDFIGPAAVLIDADAVVSDVDSTDFNGGKLVVSLIANGQGNDVLAIRNQGVGANQIGVDGSNVLFGGTLIGTFTGGANKVGLTVTLNASATPAAVQALLRNVTFINSAATRVTDTRTARVLVLDGDGGTSAAVTKSITVAPGNTPPAVGSFDGSVNYTPGSGATVIDGDATVTDSDSADFNGGKLTVTLTANGQGTDILGIQNIGSGVGEIGVSGNQVSYSGVVIGTFTGGTNKVGLTVTFNANATPAAVQALLRNITFRSSLANPVTLARTVRVLLTDGDGGTSPAVTKQLSVG</sequence>
<dbReference type="Gene3D" id="2.60.40.60">
    <property type="entry name" value="Cadherins"/>
    <property type="match status" value="1"/>
</dbReference>
<dbReference type="GO" id="GO:0007156">
    <property type="term" value="P:homophilic cell adhesion via plasma membrane adhesion molecules"/>
    <property type="evidence" value="ECO:0007669"/>
    <property type="project" value="InterPro"/>
</dbReference>
<proteinExistence type="predicted"/>
<dbReference type="SMART" id="SM00112">
    <property type="entry name" value="CA"/>
    <property type="match status" value="2"/>
</dbReference>
<reference evidence="3" key="1">
    <citation type="submission" date="2016-10" db="EMBL/GenBank/DDBJ databases">
        <authorList>
            <person name="Varghese N."/>
            <person name="Submissions S."/>
        </authorList>
    </citation>
    <scope>NUCLEOTIDE SEQUENCE [LARGE SCALE GENOMIC DNA]</scope>
    <source>
        <strain evidence="3">DSM 26348</strain>
    </source>
</reference>
<dbReference type="GO" id="GO:0005509">
    <property type="term" value="F:calcium ion binding"/>
    <property type="evidence" value="ECO:0007669"/>
    <property type="project" value="InterPro"/>
</dbReference>
<dbReference type="OrthoDB" id="291802at2"/>
<dbReference type="GO" id="GO:0016020">
    <property type="term" value="C:membrane"/>
    <property type="evidence" value="ECO:0007669"/>
    <property type="project" value="InterPro"/>
</dbReference>
<feature type="domain" description="Cadherin" evidence="1">
    <location>
        <begin position="1197"/>
        <end position="1290"/>
    </location>
</feature>
<gene>
    <name evidence="2" type="ORF">SAMN05421753_11934</name>
</gene>
<keyword evidence="3" id="KW-1185">Reference proteome</keyword>
<evidence type="ECO:0000313" key="2">
    <source>
        <dbReference type="EMBL" id="SFJ37074.1"/>
    </source>
</evidence>